<proteinExistence type="predicted"/>
<feature type="domain" description="Glycosyltransferase 61 catalytic" evidence="1">
    <location>
        <begin position="81"/>
        <end position="242"/>
    </location>
</feature>
<accession>A0ABS4ANL7</accession>
<evidence type="ECO:0000313" key="2">
    <source>
        <dbReference type="EMBL" id="MBP0462945.1"/>
    </source>
</evidence>
<sequence length="311" mass="32792">MNDAPDRLGLAVVRDALLVPPEPGPTPVYPFVLGVFDAAGRPVPEAAWRHRALDLATAPPRPPVRRIAGRHVYGGVLVPHFGHGLIEGLARAWHLRTAPDTPVLWHRQGPGVSRDMATLLGFAGLAAPDGSVLDEPVTVEELVVPRQGCVFGGWFHPAQAASLGIAPYGLVQWGKRVWLSRSALPERVARVEGEAAVEARLVDAGWTILHPETLSLPGQLAAIAGAERIAGFMGSALHLLLLFDAVPARVSILSRGLHRDLVRTYETIAAAKGFAQELLPVALDGAPAVVGPRQSVRLADPAAVAAAILAG</sequence>
<dbReference type="EMBL" id="JAGIYZ010000002">
    <property type="protein sequence ID" value="MBP0462945.1"/>
    <property type="molecule type" value="Genomic_DNA"/>
</dbReference>
<dbReference type="InterPro" id="IPR049625">
    <property type="entry name" value="Glyco_transf_61_cat"/>
</dbReference>
<evidence type="ECO:0000259" key="1">
    <source>
        <dbReference type="Pfam" id="PF04577"/>
    </source>
</evidence>
<keyword evidence="3" id="KW-1185">Reference proteome</keyword>
<dbReference type="Pfam" id="PF04577">
    <property type="entry name" value="Glyco_transf_61"/>
    <property type="match status" value="1"/>
</dbReference>
<protein>
    <submittedName>
        <fullName evidence="2">Glycosyltransferase family 61 protein</fullName>
    </submittedName>
</protein>
<gene>
    <name evidence="2" type="ORF">J5Y09_03400</name>
</gene>
<evidence type="ECO:0000313" key="3">
    <source>
        <dbReference type="Proteomes" id="UP000680815"/>
    </source>
</evidence>
<dbReference type="Proteomes" id="UP000680815">
    <property type="component" value="Unassembled WGS sequence"/>
</dbReference>
<dbReference type="RefSeq" id="WP_209350332.1">
    <property type="nucleotide sequence ID" value="NZ_JAGIYZ010000002.1"/>
</dbReference>
<comment type="caution">
    <text evidence="2">The sequence shown here is derived from an EMBL/GenBank/DDBJ whole genome shotgun (WGS) entry which is preliminary data.</text>
</comment>
<organism evidence="2 3">
    <name type="scientific">Roseomonas nitratireducens</name>
    <dbReference type="NCBI Taxonomy" id="2820810"/>
    <lineage>
        <taxon>Bacteria</taxon>
        <taxon>Pseudomonadati</taxon>
        <taxon>Pseudomonadota</taxon>
        <taxon>Alphaproteobacteria</taxon>
        <taxon>Acetobacterales</taxon>
        <taxon>Roseomonadaceae</taxon>
        <taxon>Roseomonas</taxon>
    </lineage>
</organism>
<name>A0ABS4ANL7_9PROT</name>
<reference evidence="2 3" key="1">
    <citation type="submission" date="2021-03" db="EMBL/GenBank/DDBJ databases">
        <authorList>
            <person name="So Y."/>
        </authorList>
    </citation>
    <scope>NUCLEOTIDE SEQUENCE [LARGE SCALE GENOMIC DNA]</scope>
    <source>
        <strain evidence="2 3">PWR1</strain>
    </source>
</reference>